<dbReference type="InterPro" id="IPR027417">
    <property type="entry name" value="P-loop_NTPase"/>
</dbReference>
<evidence type="ECO:0000259" key="1">
    <source>
        <dbReference type="Pfam" id="PF13401"/>
    </source>
</evidence>
<dbReference type="Gene3D" id="3.40.50.300">
    <property type="entry name" value="P-loop containing nucleotide triphosphate hydrolases"/>
    <property type="match status" value="1"/>
</dbReference>
<dbReference type="GO" id="GO:0016887">
    <property type="term" value="F:ATP hydrolysis activity"/>
    <property type="evidence" value="ECO:0007669"/>
    <property type="project" value="InterPro"/>
</dbReference>
<name>A0A1I3TVJ4_9PSEU</name>
<dbReference type="InterPro" id="IPR049945">
    <property type="entry name" value="AAA_22"/>
</dbReference>
<gene>
    <name evidence="2" type="ORF">SAMN05421835_10870</name>
</gene>
<dbReference type="AlphaFoldDB" id="A0A1I3TVJ4"/>
<dbReference type="OrthoDB" id="581105at2"/>
<dbReference type="STRING" id="115433.SAMN05421835_10870"/>
<evidence type="ECO:0000313" key="2">
    <source>
        <dbReference type="EMBL" id="SFJ74339.1"/>
    </source>
</evidence>
<reference evidence="2 3" key="1">
    <citation type="submission" date="2016-10" db="EMBL/GenBank/DDBJ databases">
        <authorList>
            <person name="de Groot N.N."/>
        </authorList>
    </citation>
    <scope>NUCLEOTIDE SEQUENCE [LARGE SCALE GENOMIC DNA]</scope>
    <source>
        <strain evidence="2 3">DSM 44468</strain>
    </source>
</reference>
<dbReference type="PANTHER" id="PTHR47691">
    <property type="entry name" value="REGULATOR-RELATED"/>
    <property type="match status" value="1"/>
</dbReference>
<dbReference type="EMBL" id="FORP01000008">
    <property type="protein sequence ID" value="SFJ74339.1"/>
    <property type="molecule type" value="Genomic_DNA"/>
</dbReference>
<sequence>MSRKRTNSYSRRSLRRRITQRLRRLFNRGPLLPPVHLRWPEQLPRVHEPVVGLRRHLDQLDVLCSPTSFTRVVPVVGGPGTGKTTLVSYWAATVNREYSRQVIRLDLSGGQQLEELLKQGLSQLGVPQATLASVPPAELPQFFRTESAGRHLVVIIENAESLEQVVKLLPGHGNDVVVTSAAPLPNLPFQCCRPIELTPLSRGDAKDLLTRLTGQDRLASERAAADALVRWFAGHPLALQIAGRLLAAHPELTIADLVDSLRRPDDAQATSEQKLAQLLDLCCDRLGPHARKTFTLLGAWPGAPLSVEALEAFAGHSEGFGPAVIQKLKDCLLITVDDDGFVHQHATIRAHSEARAEHEEPEELAAAWSRLLRWTIASAGAAGDLLAPGWAGSGIEVDTTDIRPLTFAPDRPRQALAWLKRQLPHALTLMRTLGGTRRGAWKLAVQFLPQLFLDRPQRECLDLALLGVKDANTARDPLGRARCEHILAWVQYALGDGEETVADLERALQRHASIHDDRGHAWTLYTYGEVLSAKGAIDEAHACFNDALGHFRVKGSDFGVAIVLSAKAPLLGRSGRTDEAWQAAEEAVAIAERSGNVPLLGLTHHQLGVLCGRQGNLTGAVRHFGYALEVRRSMGERWGLAETLLQLGKTLGTLGVDYERARAALRESVAVFSDLHHRRAFDAMRALARLDDLFHDGEGR</sequence>
<dbReference type="SMART" id="SM00028">
    <property type="entry name" value="TPR"/>
    <property type="match status" value="4"/>
</dbReference>
<dbReference type="Proteomes" id="UP000199025">
    <property type="component" value="Unassembled WGS sequence"/>
</dbReference>
<accession>A0A1I3TVJ4</accession>
<protein>
    <submittedName>
        <fullName evidence="2">Tetratricopeptide repeat-containing protein</fullName>
    </submittedName>
</protein>
<dbReference type="PANTHER" id="PTHR47691:SF3">
    <property type="entry name" value="HTH-TYPE TRANSCRIPTIONAL REGULATOR RV0890C-RELATED"/>
    <property type="match status" value="1"/>
</dbReference>
<proteinExistence type="predicted"/>
<dbReference type="Pfam" id="PF13401">
    <property type="entry name" value="AAA_22"/>
    <property type="match status" value="1"/>
</dbReference>
<dbReference type="SUPFAM" id="SSF48452">
    <property type="entry name" value="TPR-like"/>
    <property type="match status" value="1"/>
</dbReference>
<organism evidence="2 3">
    <name type="scientific">Amycolatopsis sacchari</name>
    <dbReference type="NCBI Taxonomy" id="115433"/>
    <lineage>
        <taxon>Bacteria</taxon>
        <taxon>Bacillati</taxon>
        <taxon>Actinomycetota</taxon>
        <taxon>Actinomycetes</taxon>
        <taxon>Pseudonocardiales</taxon>
        <taxon>Pseudonocardiaceae</taxon>
        <taxon>Amycolatopsis</taxon>
    </lineage>
</organism>
<evidence type="ECO:0000313" key="3">
    <source>
        <dbReference type="Proteomes" id="UP000199025"/>
    </source>
</evidence>
<dbReference type="InterPro" id="IPR019734">
    <property type="entry name" value="TPR_rpt"/>
</dbReference>
<dbReference type="InterPro" id="IPR011990">
    <property type="entry name" value="TPR-like_helical_dom_sf"/>
</dbReference>
<dbReference type="SUPFAM" id="SSF52540">
    <property type="entry name" value="P-loop containing nucleoside triphosphate hydrolases"/>
    <property type="match status" value="1"/>
</dbReference>
<feature type="domain" description="ORC1/DEAH AAA+ ATPase" evidence="1">
    <location>
        <begin position="74"/>
        <end position="163"/>
    </location>
</feature>
<dbReference type="RefSeq" id="WP_091507983.1">
    <property type="nucleotide sequence ID" value="NZ_CBDRCA010000002.1"/>
</dbReference>
<keyword evidence="3" id="KW-1185">Reference proteome</keyword>
<dbReference type="Gene3D" id="1.25.40.10">
    <property type="entry name" value="Tetratricopeptide repeat domain"/>
    <property type="match status" value="1"/>
</dbReference>
<dbReference type="Pfam" id="PF13424">
    <property type="entry name" value="TPR_12"/>
    <property type="match status" value="1"/>
</dbReference>